<evidence type="ECO:0000313" key="2">
    <source>
        <dbReference type="EMBL" id="CEK96618.1"/>
    </source>
</evidence>
<accession>A0A0B7BUE3</accession>
<feature type="region of interest" description="Disordered" evidence="1">
    <location>
        <begin position="69"/>
        <end position="97"/>
    </location>
</feature>
<dbReference type="EMBL" id="HACG01049753">
    <property type="protein sequence ID" value="CEK96618.1"/>
    <property type="molecule type" value="Transcribed_RNA"/>
</dbReference>
<sequence>RDQRSQKEVEISERNNVEVEKLTWEDKTSEIEIVQDKIVQYSEGELPTRFLAGKHKEDRVVIEENLDDGVVADGSRSDGMTTLERLSDDETRQENQS</sequence>
<feature type="compositionally biased region" description="Basic and acidic residues" evidence="1">
    <location>
        <begin position="85"/>
        <end position="97"/>
    </location>
</feature>
<feature type="non-terminal residue" evidence="2">
    <location>
        <position position="97"/>
    </location>
</feature>
<organism evidence="2">
    <name type="scientific">Arion vulgaris</name>
    <dbReference type="NCBI Taxonomy" id="1028688"/>
    <lineage>
        <taxon>Eukaryota</taxon>
        <taxon>Metazoa</taxon>
        <taxon>Spiralia</taxon>
        <taxon>Lophotrochozoa</taxon>
        <taxon>Mollusca</taxon>
        <taxon>Gastropoda</taxon>
        <taxon>Heterobranchia</taxon>
        <taxon>Euthyneura</taxon>
        <taxon>Panpulmonata</taxon>
        <taxon>Eupulmonata</taxon>
        <taxon>Stylommatophora</taxon>
        <taxon>Helicina</taxon>
        <taxon>Arionoidea</taxon>
        <taxon>Arionidae</taxon>
        <taxon>Arion</taxon>
    </lineage>
</organism>
<reference evidence="2" key="1">
    <citation type="submission" date="2014-12" db="EMBL/GenBank/DDBJ databases">
        <title>Insight into the proteome of Arion vulgaris.</title>
        <authorList>
            <person name="Aradska J."/>
            <person name="Bulat T."/>
            <person name="Smidak R."/>
            <person name="Sarate P."/>
            <person name="Gangsoo J."/>
            <person name="Sialana F."/>
            <person name="Bilban M."/>
            <person name="Lubec G."/>
        </authorList>
    </citation>
    <scope>NUCLEOTIDE SEQUENCE</scope>
    <source>
        <tissue evidence="2">Skin</tissue>
    </source>
</reference>
<feature type="non-terminal residue" evidence="2">
    <location>
        <position position="1"/>
    </location>
</feature>
<proteinExistence type="predicted"/>
<gene>
    <name evidence="2" type="primary">ORF212746</name>
</gene>
<protein>
    <submittedName>
        <fullName evidence="2">Uncharacterized protein</fullName>
    </submittedName>
</protein>
<name>A0A0B7BUE3_9EUPU</name>
<evidence type="ECO:0000256" key="1">
    <source>
        <dbReference type="SAM" id="MobiDB-lite"/>
    </source>
</evidence>
<dbReference type="AlphaFoldDB" id="A0A0B7BUE3"/>